<proteinExistence type="predicted"/>
<evidence type="ECO:0000313" key="2">
    <source>
        <dbReference type="Proteomes" id="UP000673552"/>
    </source>
</evidence>
<gene>
    <name evidence="1" type="ORF">LSCM1_03908</name>
</gene>
<sequence length="385" mass="40863">MSAVRTAFPLLARGKRSGGRGTSVAGLTTYMSSVSRTLLPPLRSQLQDVLRHPLPITEEGILCALQVGADLTVPLTIVGSCDDVNSEADEKGKLVLHTAGLPGGFVVSEEELVRGRARLRPPFRPAEGSTPSSLGSVCLMEAVTKELLTESSNTATSSAPPRGVLDAFYRLARRRHFSLVGMGRALDGGSRLHSGALQLDFPYHCGGAQATKRYLDITAEVADVFGAHMRHGMKVLSRYGVAVSVGVVDRLTTLTTPTLMWHPSGAPAACPAPLLLGCPVLPLGTVALDYNGPVPGSPLTMKEDPRRYMNVMGNNGYDSSVWLTQGLFGVKPGDSWSPPGKADDDAEAALAPYKVVGVKYDEATEEMELLVRDTVTNEVVEAADV</sequence>
<dbReference type="Proteomes" id="UP000673552">
    <property type="component" value="Unassembled WGS sequence"/>
</dbReference>
<dbReference type="AlphaFoldDB" id="A0A836KH25"/>
<keyword evidence="2" id="KW-1185">Reference proteome</keyword>
<dbReference type="OrthoDB" id="276720at2759"/>
<name>A0A836KH25_9TRYP</name>
<dbReference type="GeneID" id="92513951"/>
<accession>A0A836KH25</accession>
<dbReference type="EMBL" id="JAFEUZ010000030">
    <property type="protein sequence ID" value="KAG5472507.1"/>
    <property type="molecule type" value="Genomic_DNA"/>
</dbReference>
<dbReference type="KEGG" id="lmat:92513951"/>
<dbReference type="RefSeq" id="XP_067176807.1">
    <property type="nucleotide sequence ID" value="XM_067321439.1"/>
</dbReference>
<protein>
    <submittedName>
        <fullName evidence="1">Uncharacterized protein</fullName>
    </submittedName>
</protein>
<reference evidence="2" key="1">
    <citation type="journal article" date="2021" name="Microbiol. Resour. Announc.">
        <title>LGAAP: Leishmaniinae Genome Assembly and Annotation Pipeline.</title>
        <authorList>
            <person name="Almutairi H."/>
            <person name="Urbaniak M.D."/>
            <person name="Bates M.D."/>
            <person name="Jariyapan N."/>
            <person name="Kwakye-Nuako G."/>
            <person name="Thomaz-Soccol V."/>
            <person name="Al-Salem W.S."/>
            <person name="Dillon R.J."/>
            <person name="Bates P.A."/>
            <person name="Gatherer D."/>
        </authorList>
    </citation>
    <scope>NUCLEOTIDE SEQUENCE [LARGE SCALE GENOMIC DNA]</scope>
</reference>
<comment type="caution">
    <text evidence="1">The sequence shown here is derived from an EMBL/GenBank/DDBJ whole genome shotgun (WGS) entry which is preliminary data.</text>
</comment>
<evidence type="ECO:0000313" key="1">
    <source>
        <dbReference type="EMBL" id="KAG5472507.1"/>
    </source>
</evidence>
<organism evidence="1 2">
    <name type="scientific">Leishmania martiniquensis</name>
    <dbReference type="NCBI Taxonomy" id="1580590"/>
    <lineage>
        <taxon>Eukaryota</taxon>
        <taxon>Discoba</taxon>
        <taxon>Euglenozoa</taxon>
        <taxon>Kinetoplastea</taxon>
        <taxon>Metakinetoplastina</taxon>
        <taxon>Trypanosomatida</taxon>
        <taxon>Trypanosomatidae</taxon>
        <taxon>Leishmaniinae</taxon>
        <taxon>Leishmania</taxon>
    </lineage>
</organism>
<reference evidence="2" key="2">
    <citation type="journal article" date="2021" name="Sci. Data">
        <title>Chromosome-scale genome sequencing, assembly and annotation of six genomes from subfamily Leishmaniinae.</title>
        <authorList>
            <person name="Almutairi H."/>
            <person name="Urbaniak M.D."/>
            <person name="Bates M.D."/>
            <person name="Jariyapan N."/>
            <person name="Kwakye-Nuako G."/>
            <person name="Thomaz Soccol V."/>
            <person name="Al-Salem W.S."/>
            <person name="Dillon R.J."/>
            <person name="Bates P.A."/>
            <person name="Gatherer D."/>
        </authorList>
    </citation>
    <scope>NUCLEOTIDE SEQUENCE [LARGE SCALE GENOMIC DNA]</scope>
</reference>